<dbReference type="EMBL" id="CP013612">
    <property type="protein sequence ID" value="ALU46033.1"/>
    <property type="molecule type" value="Genomic_DNA"/>
</dbReference>
<reference evidence="2 3" key="1">
    <citation type="submission" date="2015-12" db="EMBL/GenBank/DDBJ databases">
        <title>Complete genome sequence of Pseudoalteromonas rubra SCSIO 6842, harboring a conjugative plasmid.</title>
        <authorList>
            <person name="Li B."/>
            <person name="Wang X."/>
        </authorList>
    </citation>
    <scope>NUCLEOTIDE SEQUENCE [LARGE SCALE GENOMIC DNA]</scope>
    <source>
        <strain evidence="2 3">SCSIO 6842</strain>
    </source>
</reference>
<evidence type="ECO:0000313" key="3">
    <source>
        <dbReference type="Proteomes" id="UP000069015"/>
    </source>
</evidence>
<feature type="transmembrane region" description="Helical" evidence="1">
    <location>
        <begin position="29"/>
        <end position="46"/>
    </location>
</feature>
<keyword evidence="1" id="KW-0472">Membrane</keyword>
<feature type="transmembrane region" description="Helical" evidence="1">
    <location>
        <begin position="84"/>
        <end position="104"/>
    </location>
</feature>
<evidence type="ECO:0000256" key="1">
    <source>
        <dbReference type="SAM" id="Phobius"/>
    </source>
</evidence>
<sequence>MQRKVHGRLCGQVQTLEGGVCVDRLKTVVFTRIIIIMVAILSGNLVKLDFRVQANSACSPMVGPDEMQIYRGNTIMKLASFKSAFGVSFCFFNAFAFAGGWTVATKITSVGQYGSNSTFFTTEADISQ</sequence>
<accession>A0A0U2ZDZ2</accession>
<keyword evidence="1" id="KW-1133">Transmembrane helix</keyword>
<protein>
    <submittedName>
        <fullName evidence="2">Uncharacterized protein</fullName>
    </submittedName>
</protein>
<dbReference type="AlphaFoldDB" id="A0A0U2ZDZ2"/>
<evidence type="ECO:0000313" key="2">
    <source>
        <dbReference type="EMBL" id="ALU46033.1"/>
    </source>
</evidence>
<organism evidence="2 3">
    <name type="scientific">Pseudoalteromonas rubra</name>
    <dbReference type="NCBI Taxonomy" id="43658"/>
    <lineage>
        <taxon>Bacteria</taxon>
        <taxon>Pseudomonadati</taxon>
        <taxon>Pseudomonadota</taxon>
        <taxon>Gammaproteobacteria</taxon>
        <taxon>Alteromonadales</taxon>
        <taxon>Pseudoalteromonadaceae</taxon>
        <taxon>Pseudoalteromonas</taxon>
    </lineage>
</organism>
<gene>
    <name evidence="2" type="ORF">AT705_24270</name>
</gene>
<dbReference type="Proteomes" id="UP000069015">
    <property type="component" value="Chromosome 2"/>
</dbReference>
<dbReference type="KEGG" id="prr:AT705_24270"/>
<proteinExistence type="predicted"/>
<keyword evidence="1" id="KW-0812">Transmembrane</keyword>
<name>A0A0U2ZDZ2_9GAMM</name>